<dbReference type="AlphaFoldDB" id="A0A1C7LWW7"/>
<evidence type="ECO:0000313" key="2">
    <source>
        <dbReference type="Proteomes" id="UP000092993"/>
    </source>
</evidence>
<evidence type="ECO:0008006" key="3">
    <source>
        <dbReference type="Google" id="ProtNLM"/>
    </source>
</evidence>
<sequence>MIVLREDALCCLEWVDLDRILSQPQFSGLELTFNINLAINPINDKERVPKLLQGYLPAFQERGKLVIAFIMGLIRSLVSQRPALLSSLSPEFIIRVASIWYRTASFTTPYLYCLSMRYEPIGRQFEYYVKIYHVNACALVSIEGSQCLEVHKSYPRCSRSPSDLDTRLSMCILRHGYTGTDCRAASGNLVGMSLNLNKCVANFDVKITCALNGDSSGTCGSCSFGGPTLPRMSIVLHNCVANQDGFWHVEGAMCDCGQARGIIGSGVFFCSIFLDFRSHVDQYTTLS</sequence>
<organism evidence="1 2">
    <name type="scientific">Grifola frondosa</name>
    <name type="common">Maitake</name>
    <name type="synonym">Polyporus frondosus</name>
    <dbReference type="NCBI Taxonomy" id="5627"/>
    <lineage>
        <taxon>Eukaryota</taxon>
        <taxon>Fungi</taxon>
        <taxon>Dikarya</taxon>
        <taxon>Basidiomycota</taxon>
        <taxon>Agaricomycotina</taxon>
        <taxon>Agaricomycetes</taxon>
        <taxon>Polyporales</taxon>
        <taxon>Grifolaceae</taxon>
        <taxon>Grifola</taxon>
    </lineage>
</organism>
<evidence type="ECO:0000313" key="1">
    <source>
        <dbReference type="EMBL" id="OBZ69183.1"/>
    </source>
</evidence>
<proteinExistence type="predicted"/>
<dbReference type="InterPro" id="IPR036673">
    <property type="entry name" value="Cyanovirin-N_sf"/>
</dbReference>
<comment type="caution">
    <text evidence="1">The sequence shown here is derived from an EMBL/GenBank/DDBJ whole genome shotgun (WGS) entry which is preliminary data.</text>
</comment>
<accession>A0A1C7LWW7</accession>
<dbReference type="EMBL" id="LUGG01000018">
    <property type="protein sequence ID" value="OBZ69183.1"/>
    <property type="molecule type" value="Genomic_DNA"/>
</dbReference>
<reference evidence="1 2" key="1">
    <citation type="submission" date="2016-03" db="EMBL/GenBank/DDBJ databases">
        <title>Whole genome sequencing of Grifola frondosa 9006-11.</title>
        <authorList>
            <person name="Min B."/>
            <person name="Park H."/>
            <person name="Kim J.-G."/>
            <person name="Cho H."/>
            <person name="Oh Y.-L."/>
            <person name="Kong W.-S."/>
            <person name="Choi I.-G."/>
        </authorList>
    </citation>
    <scope>NUCLEOTIDE SEQUENCE [LARGE SCALE GENOMIC DNA]</scope>
    <source>
        <strain evidence="1 2">9006-11</strain>
    </source>
</reference>
<dbReference type="Gene3D" id="2.30.60.10">
    <property type="entry name" value="Cyanovirin-N"/>
    <property type="match status" value="1"/>
</dbReference>
<protein>
    <recommendedName>
        <fullName evidence="3">Cyanovirin-N domain-containing protein</fullName>
    </recommendedName>
</protein>
<name>A0A1C7LWW7_GRIFR</name>
<keyword evidence="2" id="KW-1185">Reference proteome</keyword>
<dbReference type="SUPFAM" id="SSF51322">
    <property type="entry name" value="Cyanovirin-N"/>
    <property type="match status" value="1"/>
</dbReference>
<gene>
    <name evidence="1" type="ORF">A0H81_10958</name>
</gene>
<dbReference type="Proteomes" id="UP000092993">
    <property type="component" value="Unassembled WGS sequence"/>
</dbReference>